<organism evidence="7 8">
    <name type="scientific">Malassezia vespertilionis</name>
    <dbReference type="NCBI Taxonomy" id="2020962"/>
    <lineage>
        <taxon>Eukaryota</taxon>
        <taxon>Fungi</taxon>
        <taxon>Dikarya</taxon>
        <taxon>Basidiomycota</taxon>
        <taxon>Ustilaginomycotina</taxon>
        <taxon>Malasseziomycetes</taxon>
        <taxon>Malasseziales</taxon>
        <taxon>Malasseziaceae</taxon>
        <taxon>Malassezia</taxon>
    </lineage>
</organism>
<dbReference type="GO" id="GO:0032469">
    <property type="term" value="P:endoplasmic reticulum calcium ion homeostasis"/>
    <property type="evidence" value="ECO:0007669"/>
    <property type="project" value="InterPro"/>
</dbReference>
<evidence type="ECO:0000313" key="7">
    <source>
        <dbReference type="EMBL" id="PKI82475.1"/>
    </source>
</evidence>
<dbReference type="AlphaFoldDB" id="A0A2N1J7E3"/>
<evidence type="ECO:0000256" key="4">
    <source>
        <dbReference type="ARBA" id="ARBA00023136"/>
    </source>
</evidence>
<dbReference type="OrthoDB" id="10039147at2759"/>
<evidence type="ECO:0000313" key="8">
    <source>
        <dbReference type="Proteomes" id="UP000232875"/>
    </source>
</evidence>
<reference evidence="7 8" key="1">
    <citation type="submission" date="2017-10" db="EMBL/GenBank/DDBJ databases">
        <title>A novel species of cold-tolerant Malassezia isolated from bats.</title>
        <authorList>
            <person name="Lorch J.M."/>
            <person name="Palmer J.M."/>
            <person name="Vanderwolf K.J."/>
            <person name="Schmidt K.Z."/>
            <person name="Verant M.L."/>
            <person name="Weller T.J."/>
            <person name="Blehert D.S."/>
        </authorList>
    </citation>
    <scope>NUCLEOTIDE SEQUENCE [LARGE SCALE GENOMIC DNA]</scope>
    <source>
        <strain evidence="7 8">NWHC:44797-103</strain>
    </source>
</reference>
<dbReference type="GO" id="GO:0005783">
    <property type="term" value="C:endoplasmic reticulum"/>
    <property type="evidence" value="ECO:0007669"/>
    <property type="project" value="InterPro"/>
</dbReference>
<name>A0A2N1J7E3_9BASI</name>
<evidence type="ECO:0000256" key="6">
    <source>
        <dbReference type="SAM" id="Phobius"/>
    </source>
</evidence>
<dbReference type="InterPro" id="IPR012879">
    <property type="entry name" value="CCDC47"/>
</dbReference>
<dbReference type="PANTHER" id="PTHR12883">
    <property type="entry name" value="ADIPOCYTE-SPECIFIC PROTEIN 4-RELATED"/>
    <property type="match status" value="1"/>
</dbReference>
<comment type="subcellular location">
    <subcellularLocation>
        <location evidence="1">Membrane</location>
        <topology evidence="1">Single-pass membrane protein</topology>
    </subcellularLocation>
</comment>
<evidence type="ECO:0000256" key="5">
    <source>
        <dbReference type="SAM" id="MobiDB-lite"/>
    </source>
</evidence>
<feature type="compositionally biased region" description="Basic and acidic residues" evidence="5">
    <location>
        <begin position="378"/>
        <end position="387"/>
    </location>
</feature>
<dbReference type="PANTHER" id="PTHR12883:SF0">
    <property type="entry name" value="PAT COMPLEX SUBUNIT CCDC47"/>
    <property type="match status" value="1"/>
</dbReference>
<dbReference type="STRING" id="2020962.A0A2N1J7E3"/>
<evidence type="ECO:0008006" key="9">
    <source>
        <dbReference type="Google" id="ProtNLM"/>
    </source>
</evidence>
<feature type="region of interest" description="Disordered" evidence="5">
    <location>
        <begin position="344"/>
        <end position="403"/>
    </location>
</feature>
<feature type="compositionally biased region" description="Basic and acidic residues" evidence="5">
    <location>
        <begin position="344"/>
        <end position="371"/>
    </location>
</feature>
<dbReference type="Pfam" id="PF07946">
    <property type="entry name" value="CCDC47"/>
    <property type="match status" value="1"/>
</dbReference>
<accession>A0A2N1J7E3</accession>
<feature type="transmembrane region" description="Helical" evidence="6">
    <location>
        <begin position="41"/>
        <end position="60"/>
    </location>
</feature>
<evidence type="ECO:0000256" key="1">
    <source>
        <dbReference type="ARBA" id="ARBA00004167"/>
    </source>
</evidence>
<dbReference type="Proteomes" id="UP000232875">
    <property type="component" value="Unassembled WGS sequence"/>
</dbReference>
<evidence type="ECO:0000256" key="2">
    <source>
        <dbReference type="ARBA" id="ARBA00022692"/>
    </source>
</evidence>
<dbReference type="GO" id="GO:0016020">
    <property type="term" value="C:membrane"/>
    <property type="evidence" value="ECO:0007669"/>
    <property type="project" value="UniProtKB-SubCell"/>
</dbReference>
<keyword evidence="8" id="KW-1185">Reference proteome</keyword>
<evidence type="ECO:0000256" key="3">
    <source>
        <dbReference type="ARBA" id="ARBA00022989"/>
    </source>
</evidence>
<keyword evidence="3 6" id="KW-1133">Transmembrane helix</keyword>
<gene>
    <name evidence="7" type="ORF">MVES_003699</name>
</gene>
<dbReference type="EMBL" id="KZ454995">
    <property type="protein sequence ID" value="PKI82475.1"/>
    <property type="molecule type" value="Genomic_DNA"/>
</dbReference>
<keyword evidence="2 6" id="KW-0812">Transmembrane</keyword>
<sequence>MRAWFEHPLLAPLRAMAQPGSEPVWTGELYNMKLALHPAQFYAQGALVLLAVLYLVASLLGRWRNTRRVAPFAAVLMHAMQGEFAQVGASADAPPGLVWNGASDALLFCTGRRGVDTLHADFALARRQDPLYMVGSLLFDVFAMPTVPTALGDRLTLVLTLPAAEKRDGGVFAVVHKSALQRVHSARYDMRFARVADGEGVSAARGLNEQLAFASEAGDLTDRWLGEIGARGDAQRRRTGLVDALNASALPWFESLLWTDQPASRSDAESGVPSGCVERIELTLRLPTSRADAEACMPLVTAVLDMADALHLSATGRDRCMRLRPETVASLRRTRDEVDAAMREALGREEKDEQELARDAERRRAQKEKFDMLSPAEQARRKEVERKRALRKQQGQGSKMRRR</sequence>
<proteinExistence type="predicted"/>
<keyword evidence="4 6" id="KW-0472">Membrane</keyword>
<protein>
    <recommendedName>
        <fullName evidence="9">DUF1682 domain-containing protein</fullName>
    </recommendedName>
</protein>
<dbReference type="GO" id="GO:0005509">
    <property type="term" value="F:calcium ion binding"/>
    <property type="evidence" value="ECO:0007669"/>
    <property type="project" value="InterPro"/>
</dbReference>